<gene>
    <name evidence="2" type="ORF">K503DRAFT_860309</name>
</gene>
<dbReference type="InParanoid" id="A0A1B7MIL8"/>
<dbReference type="Proteomes" id="UP000092154">
    <property type="component" value="Unassembled WGS sequence"/>
</dbReference>
<accession>A0A1B7MIL8</accession>
<protein>
    <submittedName>
        <fullName evidence="2">FAD/NAD(P)-binding domain-containing protein</fullName>
    </submittedName>
</protein>
<dbReference type="GO" id="GO:0004497">
    <property type="term" value="F:monooxygenase activity"/>
    <property type="evidence" value="ECO:0007669"/>
    <property type="project" value="TreeGrafter"/>
</dbReference>
<dbReference type="PANTHER" id="PTHR43539">
    <property type="entry name" value="FLAVIN-BINDING MONOOXYGENASE-LIKE PROTEIN (AFU_ORTHOLOGUE AFUA_4G09220)"/>
    <property type="match status" value="1"/>
</dbReference>
<organism evidence="2 3">
    <name type="scientific">Rhizopogon vinicolor AM-OR11-026</name>
    <dbReference type="NCBI Taxonomy" id="1314800"/>
    <lineage>
        <taxon>Eukaryota</taxon>
        <taxon>Fungi</taxon>
        <taxon>Dikarya</taxon>
        <taxon>Basidiomycota</taxon>
        <taxon>Agaricomycotina</taxon>
        <taxon>Agaricomycetes</taxon>
        <taxon>Agaricomycetidae</taxon>
        <taxon>Boletales</taxon>
        <taxon>Suillineae</taxon>
        <taxon>Rhizopogonaceae</taxon>
        <taxon>Rhizopogon</taxon>
    </lineage>
</organism>
<proteinExistence type="predicted"/>
<dbReference type="SUPFAM" id="SSF51905">
    <property type="entry name" value="FAD/NAD(P)-binding domain"/>
    <property type="match status" value="2"/>
</dbReference>
<evidence type="ECO:0000256" key="1">
    <source>
        <dbReference type="ARBA" id="ARBA00023002"/>
    </source>
</evidence>
<dbReference type="AlphaFoldDB" id="A0A1B7MIL8"/>
<evidence type="ECO:0000313" key="2">
    <source>
        <dbReference type="EMBL" id="OAX32442.1"/>
    </source>
</evidence>
<dbReference type="OrthoDB" id="74360at2759"/>
<keyword evidence="1" id="KW-0560">Oxidoreductase</keyword>
<dbReference type="PANTHER" id="PTHR43539:SF68">
    <property type="entry name" value="FLAVIN-BINDING MONOOXYGENASE-LIKE PROTEIN (AFU_ORTHOLOGUE AFUA_4G09220)"/>
    <property type="match status" value="1"/>
</dbReference>
<dbReference type="InterPro" id="IPR036188">
    <property type="entry name" value="FAD/NAD-bd_sf"/>
</dbReference>
<dbReference type="Pfam" id="PF13738">
    <property type="entry name" value="Pyr_redox_3"/>
    <property type="match status" value="1"/>
</dbReference>
<dbReference type="STRING" id="1314800.A0A1B7MIL8"/>
<dbReference type="EMBL" id="KV449007">
    <property type="protein sequence ID" value="OAX32442.1"/>
    <property type="molecule type" value="Genomic_DNA"/>
</dbReference>
<dbReference type="GO" id="GO:0050660">
    <property type="term" value="F:flavin adenine dinucleotide binding"/>
    <property type="evidence" value="ECO:0007669"/>
    <property type="project" value="TreeGrafter"/>
</dbReference>
<dbReference type="InterPro" id="IPR050982">
    <property type="entry name" value="Auxin_biosynth/cation_transpt"/>
</dbReference>
<name>A0A1B7MIL8_9AGAM</name>
<evidence type="ECO:0000313" key="3">
    <source>
        <dbReference type="Proteomes" id="UP000092154"/>
    </source>
</evidence>
<feature type="non-terminal residue" evidence="2">
    <location>
        <position position="567"/>
    </location>
</feature>
<reference evidence="2 3" key="1">
    <citation type="submission" date="2016-06" db="EMBL/GenBank/DDBJ databases">
        <title>Comparative genomics of the ectomycorrhizal sister species Rhizopogon vinicolor and Rhizopogon vesiculosus (Basidiomycota: Boletales) reveals a divergence of the mating type B locus.</title>
        <authorList>
            <consortium name="DOE Joint Genome Institute"/>
            <person name="Mujic A.B."/>
            <person name="Kuo A."/>
            <person name="Tritt A."/>
            <person name="Lipzen A."/>
            <person name="Chen C."/>
            <person name="Johnson J."/>
            <person name="Sharma A."/>
            <person name="Barry K."/>
            <person name="Grigoriev I.V."/>
            <person name="Spatafora J.W."/>
        </authorList>
    </citation>
    <scope>NUCLEOTIDE SEQUENCE [LARGE SCALE GENOMIC DNA]</scope>
    <source>
        <strain evidence="2 3">AM-OR11-026</strain>
    </source>
</reference>
<keyword evidence="3" id="KW-1185">Reference proteome</keyword>
<sequence length="567" mass="63068">MATDPFRQRLPTLDKLGVTDLPNISPSEVASEWLDTFSAAISQSDAGAVVNLFLEDGFWKDVIALTWDLRTFEGRNDITKLLDARLAVTSLREIRLLEEPLREPALQKLFPDLAWIRFCFGFTTKNGKGTGVVYLVPLPDLKWKAYSLLTCLDALTDFPEKVGPLRNNRADHGTWEENRRQEIEFFNNDPTVLVIGAGHSGLETAARLKYIGVPTLIIDKKPRVGDNWRDRYKALCLHDTVWYNQTPYLNFPSTWPVYIPARKLADWLEGYAKFLELNVWTASTIKRSSWDDTTKAWTVEVNREGKEARTLTVKHLVFATGMVSRPNIPDIPGKASFKGSAVHSSQFTSAANYIGKKAVVIGTCTSGHDIAQDFFNHDFDVTMYQRSSTFVITAQTVAKILGANHQDGFPIELADTYSTSLPHVVIRRLFQRTVPAMAQTIDKNILDGLTKVGFKTNLGPYGTGLASLFYERGGGYYIDTGTCQHIINGDIKIKNGCAIEGFTENGLAFSDGTELHADIIVFATGFGDHLDAMREACGDEVASKVGAVWGMDNEGQLQGVWRHCGHD</sequence>
<dbReference type="Gene3D" id="3.50.50.60">
    <property type="entry name" value="FAD/NAD(P)-binding domain"/>
    <property type="match status" value="2"/>
</dbReference>